<accession>A0ABQ3V918</accession>
<evidence type="ECO:0000313" key="2">
    <source>
        <dbReference type="Proteomes" id="UP000635565"/>
    </source>
</evidence>
<dbReference type="Proteomes" id="UP000635565">
    <property type="component" value="Unassembled WGS sequence"/>
</dbReference>
<keyword evidence="2" id="KW-1185">Reference proteome</keyword>
<evidence type="ECO:0008006" key="3">
    <source>
        <dbReference type="Google" id="ProtNLM"/>
    </source>
</evidence>
<sequence length="56" mass="6348">MAKLGERRMPQEVIQLKKTILALQRQVTCLEDLLARCTYGVHQAMPSPFMVSDTLS</sequence>
<evidence type="ECO:0000313" key="1">
    <source>
        <dbReference type="EMBL" id="GHO82001.1"/>
    </source>
</evidence>
<proteinExistence type="predicted"/>
<dbReference type="RefSeq" id="WP_201359715.1">
    <property type="nucleotide sequence ID" value="NZ_BNJJ01000001.1"/>
</dbReference>
<comment type="caution">
    <text evidence="1">The sequence shown here is derived from an EMBL/GenBank/DDBJ whole genome shotgun (WGS) entry which is preliminary data.</text>
</comment>
<dbReference type="EMBL" id="BNJJ01000001">
    <property type="protein sequence ID" value="GHO82001.1"/>
    <property type="molecule type" value="Genomic_DNA"/>
</dbReference>
<reference evidence="1 2" key="1">
    <citation type="journal article" date="2021" name="Int. J. Syst. Evol. Microbiol.">
        <title>Reticulibacter mediterranei gen. nov., sp. nov., within the new family Reticulibacteraceae fam. nov., and Ktedonospora formicarum gen. nov., sp. nov., Ktedonobacter robiniae sp. nov., Dictyobacter formicarum sp. nov. and Dictyobacter arantiisoli sp. nov., belonging to the class Ktedonobacteria.</title>
        <authorList>
            <person name="Yabe S."/>
            <person name="Zheng Y."/>
            <person name="Wang C.M."/>
            <person name="Sakai Y."/>
            <person name="Abe K."/>
            <person name="Yokota A."/>
            <person name="Donadio S."/>
            <person name="Cavaletti L."/>
            <person name="Monciardini P."/>
        </authorList>
    </citation>
    <scope>NUCLEOTIDE SEQUENCE [LARGE SCALE GENOMIC DNA]</scope>
    <source>
        <strain evidence="1 2">SOSP1-9</strain>
    </source>
</reference>
<gene>
    <name evidence="1" type="ORF">KSZ_00070</name>
</gene>
<protein>
    <recommendedName>
        <fullName evidence="3">Transposase TnpC homeodomain domain-containing protein</fullName>
    </recommendedName>
</protein>
<organism evidence="1 2">
    <name type="scientific">Dictyobacter formicarum</name>
    <dbReference type="NCBI Taxonomy" id="2778368"/>
    <lineage>
        <taxon>Bacteria</taxon>
        <taxon>Bacillati</taxon>
        <taxon>Chloroflexota</taxon>
        <taxon>Ktedonobacteria</taxon>
        <taxon>Ktedonobacterales</taxon>
        <taxon>Dictyobacteraceae</taxon>
        <taxon>Dictyobacter</taxon>
    </lineage>
</organism>
<name>A0ABQ3V918_9CHLR</name>